<reference evidence="13" key="1">
    <citation type="submission" date="2018-04" db="EMBL/GenBank/DDBJ databases">
        <title>Transcriptome assembly of Sipha flava.</title>
        <authorList>
            <person name="Scully E.D."/>
            <person name="Geib S.M."/>
            <person name="Palmer N.A."/>
            <person name="Koch K."/>
            <person name="Bradshaw J."/>
            <person name="Heng-Moss T."/>
            <person name="Sarath G."/>
        </authorList>
    </citation>
    <scope>NUCLEOTIDE SEQUENCE</scope>
</reference>
<dbReference type="OrthoDB" id="5835829at2759"/>
<evidence type="ECO:0000313" key="17">
    <source>
        <dbReference type="RefSeq" id="XP_025425743.1"/>
    </source>
</evidence>
<feature type="chain" id="PRO_5044515158" description="UDP-glucuronosyltransferase" evidence="12">
    <location>
        <begin position="22"/>
        <end position="520"/>
    </location>
</feature>
<dbReference type="RefSeq" id="XP_025425742.1">
    <property type="nucleotide sequence ID" value="XM_025569957.1"/>
</dbReference>
<evidence type="ECO:0000256" key="5">
    <source>
        <dbReference type="ARBA" id="ARBA00022692"/>
    </source>
</evidence>
<dbReference type="RefSeq" id="XP_025425741.1">
    <property type="nucleotide sequence ID" value="XM_025569956.1"/>
</dbReference>
<dbReference type="GO" id="GO:0005783">
    <property type="term" value="C:endoplasmic reticulum"/>
    <property type="evidence" value="ECO:0007669"/>
    <property type="project" value="UniProtKB-SubCell"/>
</dbReference>
<evidence type="ECO:0000256" key="4">
    <source>
        <dbReference type="ARBA" id="ARBA00022679"/>
    </source>
</evidence>
<dbReference type="PROSITE" id="PS00375">
    <property type="entry name" value="UDPGT"/>
    <property type="match status" value="1"/>
</dbReference>
<dbReference type="Pfam" id="PF00201">
    <property type="entry name" value="UDPGT"/>
    <property type="match status" value="1"/>
</dbReference>
<dbReference type="Proteomes" id="UP000694846">
    <property type="component" value="Unplaced"/>
</dbReference>
<evidence type="ECO:0000256" key="7">
    <source>
        <dbReference type="ARBA" id="ARBA00022989"/>
    </source>
</evidence>
<keyword evidence="12" id="KW-0732">Signal</keyword>
<keyword evidence="5 12" id="KW-0812">Transmembrane</keyword>
<dbReference type="EC" id="2.4.1.17" evidence="12"/>
<reference evidence="15 16" key="2">
    <citation type="submission" date="2025-04" db="UniProtKB">
        <authorList>
            <consortium name="RefSeq"/>
        </authorList>
    </citation>
    <scope>IDENTIFICATION</scope>
    <source>
        <tissue evidence="15 16">Whole body</tissue>
    </source>
</reference>
<evidence type="ECO:0000256" key="9">
    <source>
        <dbReference type="ARBA" id="ARBA00023180"/>
    </source>
</evidence>
<keyword evidence="6" id="KW-0256">Endoplasmic reticulum</keyword>
<keyword evidence="14" id="KW-1185">Reference proteome</keyword>
<comment type="subcellular location">
    <subcellularLocation>
        <location evidence="10">Endomembrane system</location>
        <topology evidence="10">Single-pass type I membrane protein</topology>
    </subcellularLocation>
    <subcellularLocation>
        <location evidence="1">Endoplasmic reticulum</location>
    </subcellularLocation>
    <subcellularLocation>
        <location evidence="12">Membrane</location>
        <topology evidence="12">Single-pass membrane protein</topology>
    </subcellularLocation>
</comment>
<evidence type="ECO:0000313" key="15">
    <source>
        <dbReference type="RefSeq" id="XP_025425741.1"/>
    </source>
</evidence>
<accession>A0A2S2QFQ9</accession>
<proteinExistence type="inferred from homology"/>
<dbReference type="InterPro" id="IPR002213">
    <property type="entry name" value="UDP_glucos_trans"/>
</dbReference>
<evidence type="ECO:0000256" key="11">
    <source>
        <dbReference type="RuleBase" id="RU003718"/>
    </source>
</evidence>
<evidence type="ECO:0000256" key="1">
    <source>
        <dbReference type="ARBA" id="ARBA00004240"/>
    </source>
</evidence>
<dbReference type="PROSITE" id="PS51257">
    <property type="entry name" value="PROKAR_LIPOPROTEIN"/>
    <property type="match status" value="1"/>
</dbReference>
<evidence type="ECO:0000313" key="13">
    <source>
        <dbReference type="EMBL" id="MBY76350.1"/>
    </source>
</evidence>
<sequence length="520" mass="57265">MAARLIAAAAVFAACVAASTGARVLAVFPYNGHSHFAMVEPLVVALSERGHDVTVVSPFPRRRDEGGATAAVINSSSNGGRYVDVDVSDALPPAISQMDVAEFDGFSNPVTGLRDLCLMNHRVCEATYDHARVRALIRGPDAFDVVLVEAFSTDCFAALAHVYDAPLVSVRTADHSPQLNGHVANPQNPAYLVNHLLAYGGRTMTFGQRLVNALATHFGTAGYHAFTDGPSTELVRRHFGAHMPPVPDIVRRRTALVLVNGHHSLTQPRPLVNNVVEVGGLHIGRPEENAANEWTDYCDSCDQGVVYVSFGSLLKAASFPEHFTASLVRAFEALPYCVLWKYEGEMNSKRIKVSKWMPQQQILNHRNVKAFITHGGLMGVMEAVHFGVPMIGIPVFGDQQSNIANCVEKGVAVGLDYRRITAQKLIIGLRTIITDTRYRLRAMELSASFRDRPMSALETAVFWTEFVIRHGNNTNTASPAIHLDFYQYFLLDVIGVMILSVLFLFYLVFQIKYIIRLLIF</sequence>
<dbReference type="FunFam" id="3.40.50.2000:FF:000050">
    <property type="entry name" value="UDP-glucuronosyltransferase"/>
    <property type="match status" value="1"/>
</dbReference>
<evidence type="ECO:0000313" key="14">
    <source>
        <dbReference type="Proteomes" id="UP000694846"/>
    </source>
</evidence>
<gene>
    <name evidence="13" type="primary">UGT2B13_0</name>
    <name evidence="15 16 17 18" type="synonym">LOC112694485</name>
    <name evidence="13" type="ORF">g.140035</name>
</gene>
<feature type="signal peptide" evidence="12">
    <location>
        <begin position="1"/>
        <end position="21"/>
    </location>
</feature>
<dbReference type="EMBL" id="GGMS01007147">
    <property type="protein sequence ID" value="MBY76350.1"/>
    <property type="molecule type" value="Transcribed_RNA"/>
</dbReference>
<evidence type="ECO:0000256" key="6">
    <source>
        <dbReference type="ARBA" id="ARBA00022824"/>
    </source>
</evidence>
<dbReference type="AlphaFoldDB" id="A0A2S2QFQ9"/>
<keyword evidence="4 11" id="KW-0808">Transferase</keyword>
<dbReference type="Gene3D" id="3.40.50.2000">
    <property type="entry name" value="Glycogen Phosphorylase B"/>
    <property type="match status" value="2"/>
</dbReference>
<feature type="transmembrane region" description="Helical" evidence="12">
    <location>
        <begin position="485"/>
        <end position="509"/>
    </location>
</feature>
<evidence type="ECO:0000256" key="3">
    <source>
        <dbReference type="ARBA" id="ARBA00022676"/>
    </source>
</evidence>
<evidence type="ECO:0000256" key="12">
    <source>
        <dbReference type="RuleBase" id="RU362059"/>
    </source>
</evidence>
<dbReference type="GO" id="GO:0016020">
    <property type="term" value="C:membrane"/>
    <property type="evidence" value="ECO:0007669"/>
    <property type="project" value="UniProtKB-SubCell"/>
</dbReference>
<dbReference type="InterPro" id="IPR050271">
    <property type="entry name" value="UDP-glycosyltransferase"/>
</dbReference>
<dbReference type="CDD" id="cd03784">
    <property type="entry name" value="GT1_Gtf-like"/>
    <property type="match status" value="1"/>
</dbReference>
<dbReference type="SUPFAM" id="SSF53756">
    <property type="entry name" value="UDP-Glycosyltransferase/glycogen phosphorylase"/>
    <property type="match status" value="1"/>
</dbReference>
<protein>
    <recommendedName>
        <fullName evidence="12">UDP-glucuronosyltransferase</fullName>
        <ecNumber evidence="12">2.4.1.17</ecNumber>
    </recommendedName>
</protein>
<name>A0A2S2QFQ9_9HEMI</name>
<keyword evidence="9" id="KW-0325">Glycoprotein</keyword>
<evidence type="ECO:0000313" key="16">
    <source>
        <dbReference type="RefSeq" id="XP_025425742.1"/>
    </source>
</evidence>
<evidence type="ECO:0000256" key="8">
    <source>
        <dbReference type="ARBA" id="ARBA00023136"/>
    </source>
</evidence>
<dbReference type="InterPro" id="IPR035595">
    <property type="entry name" value="UDP_glycos_trans_CS"/>
</dbReference>
<dbReference type="RefSeq" id="XP_025425743.1">
    <property type="nucleotide sequence ID" value="XM_025569958.1"/>
</dbReference>
<keyword evidence="3 11" id="KW-0328">Glycosyltransferase</keyword>
<keyword evidence="8 12" id="KW-0472">Membrane</keyword>
<dbReference type="GO" id="GO:0015020">
    <property type="term" value="F:glucuronosyltransferase activity"/>
    <property type="evidence" value="ECO:0007669"/>
    <property type="project" value="UniProtKB-EC"/>
</dbReference>
<dbReference type="PANTHER" id="PTHR48043:SF114">
    <property type="entry name" value="IP04436P-RELATED"/>
    <property type="match status" value="1"/>
</dbReference>
<evidence type="ECO:0000256" key="2">
    <source>
        <dbReference type="ARBA" id="ARBA00009995"/>
    </source>
</evidence>
<dbReference type="PANTHER" id="PTHR48043">
    <property type="entry name" value="EG:EG0003.4 PROTEIN-RELATED"/>
    <property type="match status" value="1"/>
</dbReference>
<evidence type="ECO:0000256" key="10">
    <source>
        <dbReference type="ARBA" id="ARBA00046288"/>
    </source>
</evidence>
<dbReference type="RefSeq" id="XP_025425744.1">
    <property type="nucleotide sequence ID" value="XM_025569959.1"/>
</dbReference>
<organism evidence="13">
    <name type="scientific">Sipha flava</name>
    <name type="common">yellow sugarcane aphid</name>
    <dbReference type="NCBI Taxonomy" id="143950"/>
    <lineage>
        <taxon>Eukaryota</taxon>
        <taxon>Metazoa</taxon>
        <taxon>Ecdysozoa</taxon>
        <taxon>Arthropoda</taxon>
        <taxon>Hexapoda</taxon>
        <taxon>Insecta</taxon>
        <taxon>Pterygota</taxon>
        <taxon>Neoptera</taxon>
        <taxon>Paraneoptera</taxon>
        <taxon>Hemiptera</taxon>
        <taxon>Sternorrhyncha</taxon>
        <taxon>Aphidomorpha</taxon>
        <taxon>Aphidoidea</taxon>
        <taxon>Aphididae</taxon>
        <taxon>Sipha</taxon>
    </lineage>
</organism>
<keyword evidence="7 12" id="KW-1133">Transmembrane helix</keyword>
<comment type="catalytic activity">
    <reaction evidence="12">
        <text>glucuronate acceptor + UDP-alpha-D-glucuronate = acceptor beta-D-glucuronoside + UDP + H(+)</text>
        <dbReference type="Rhea" id="RHEA:21032"/>
        <dbReference type="ChEBI" id="CHEBI:15378"/>
        <dbReference type="ChEBI" id="CHEBI:58052"/>
        <dbReference type="ChEBI" id="CHEBI:58223"/>
        <dbReference type="ChEBI" id="CHEBI:132367"/>
        <dbReference type="ChEBI" id="CHEBI:132368"/>
        <dbReference type="EC" id="2.4.1.17"/>
    </reaction>
</comment>
<evidence type="ECO:0000313" key="18">
    <source>
        <dbReference type="RefSeq" id="XP_025425744.1"/>
    </source>
</evidence>
<comment type="similarity">
    <text evidence="2 11">Belongs to the UDP-glycosyltransferase family.</text>
</comment>